<dbReference type="PANTHER" id="PTHR47326:SF1">
    <property type="entry name" value="HTH PSQ-TYPE DOMAIN-CONTAINING PROTEIN"/>
    <property type="match status" value="1"/>
</dbReference>
<reference evidence="2 3" key="1">
    <citation type="submission" date="2023-11" db="EMBL/GenBank/DDBJ databases">
        <authorList>
            <person name="Hedman E."/>
            <person name="Englund M."/>
            <person name="Stromberg M."/>
            <person name="Nyberg Akerstrom W."/>
            <person name="Nylinder S."/>
            <person name="Jareborg N."/>
            <person name="Kallberg Y."/>
            <person name="Kronander E."/>
        </authorList>
    </citation>
    <scope>NUCLEOTIDE SEQUENCE [LARGE SCALE GENOMIC DNA]</scope>
</reference>
<proteinExistence type="predicted"/>
<organism evidence="2 3">
    <name type="scientific">Parnassius mnemosyne</name>
    <name type="common">clouded apollo</name>
    <dbReference type="NCBI Taxonomy" id="213953"/>
    <lineage>
        <taxon>Eukaryota</taxon>
        <taxon>Metazoa</taxon>
        <taxon>Ecdysozoa</taxon>
        <taxon>Arthropoda</taxon>
        <taxon>Hexapoda</taxon>
        <taxon>Insecta</taxon>
        <taxon>Pterygota</taxon>
        <taxon>Neoptera</taxon>
        <taxon>Endopterygota</taxon>
        <taxon>Lepidoptera</taxon>
        <taxon>Glossata</taxon>
        <taxon>Ditrysia</taxon>
        <taxon>Papilionoidea</taxon>
        <taxon>Papilionidae</taxon>
        <taxon>Parnassiinae</taxon>
        <taxon>Parnassini</taxon>
        <taxon>Parnassius</taxon>
        <taxon>Driopa</taxon>
    </lineage>
</organism>
<keyword evidence="3" id="KW-1185">Reference proteome</keyword>
<dbReference type="Gene3D" id="3.30.420.10">
    <property type="entry name" value="Ribonuclease H-like superfamily/Ribonuclease H"/>
    <property type="match status" value="1"/>
</dbReference>
<gene>
    <name evidence="2" type="ORF">PARMNEM_LOCUS1719</name>
</gene>
<name>A0AAV1KD44_9NEOP</name>
<dbReference type="Proteomes" id="UP001314205">
    <property type="component" value="Unassembled WGS sequence"/>
</dbReference>
<accession>A0AAV1KD44</accession>
<dbReference type="Pfam" id="PF16087">
    <property type="entry name" value="DUF4817"/>
    <property type="match status" value="1"/>
</dbReference>
<dbReference type="InterPro" id="IPR032135">
    <property type="entry name" value="DUF4817"/>
</dbReference>
<evidence type="ECO:0000313" key="2">
    <source>
        <dbReference type="EMBL" id="CAK1579832.1"/>
    </source>
</evidence>
<dbReference type="PANTHER" id="PTHR47326">
    <property type="entry name" value="TRANSPOSABLE ELEMENT TC3 TRANSPOSASE-LIKE PROTEIN"/>
    <property type="match status" value="1"/>
</dbReference>
<feature type="domain" description="DUF4817" evidence="1">
    <location>
        <begin position="5"/>
        <end position="61"/>
    </location>
</feature>
<dbReference type="EMBL" id="CAVLGL010000013">
    <property type="protein sequence ID" value="CAK1579832.1"/>
    <property type="molecule type" value="Genomic_DNA"/>
</dbReference>
<comment type="caution">
    <text evidence="2">The sequence shown here is derived from an EMBL/GenBank/DDBJ whole genome shotgun (WGS) entry which is preliminary data.</text>
</comment>
<evidence type="ECO:0000259" key="1">
    <source>
        <dbReference type="Pfam" id="PF16087"/>
    </source>
</evidence>
<sequence length="260" mass="30677">MERFTGADRAFCVREFYRNNDSATIARRKFREYQNLRNFKDIPSVQTIKNWIIKFEESGSTLDKQRSGRPRTSRTEENIDVVKHSIRENPTQSTRKRSSALNLPRTSLQRILKKDLHLHPYKIQLVQELKDTDTIHRLNFANEMLNRFTSFNNVFFSDEAHFHINGHVNKQNYRYWSCENPNRKHQKPLHSPKVTVWAAMSAHGIIGPYFFEDGRGRALTVTYTTVCSYDPGLFYTRVAEFSRLQYADLVSTRWSNCPYL</sequence>
<evidence type="ECO:0000313" key="3">
    <source>
        <dbReference type="Proteomes" id="UP001314205"/>
    </source>
</evidence>
<dbReference type="InterPro" id="IPR036397">
    <property type="entry name" value="RNaseH_sf"/>
</dbReference>
<dbReference type="AlphaFoldDB" id="A0AAV1KD44"/>
<protein>
    <recommendedName>
        <fullName evidence="1">DUF4817 domain-containing protein</fullName>
    </recommendedName>
</protein>
<dbReference type="GO" id="GO:0003676">
    <property type="term" value="F:nucleic acid binding"/>
    <property type="evidence" value="ECO:0007669"/>
    <property type="project" value="InterPro"/>
</dbReference>